<sequence length="94" mass="9891">MEPTDVDKAARGPDGRNRRTGTCRGPAVAIDASVPAQSSRQPAADRDVSTIRGSRRSKFHTATGSTTTAPSHDTHVYVGNSTQLATLTAVKQSK</sequence>
<evidence type="ECO:0000256" key="1">
    <source>
        <dbReference type="SAM" id="MobiDB-lite"/>
    </source>
</evidence>
<feature type="region of interest" description="Disordered" evidence="1">
    <location>
        <begin position="1"/>
        <end position="75"/>
    </location>
</feature>
<keyword evidence="3" id="KW-1185">Reference proteome</keyword>
<evidence type="ECO:0000313" key="2">
    <source>
        <dbReference type="EMBL" id="KAF0931117.1"/>
    </source>
</evidence>
<dbReference type="EMBL" id="SPHZ02000001">
    <property type="protein sequence ID" value="KAF0931117.1"/>
    <property type="molecule type" value="Genomic_DNA"/>
</dbReference>
<feature type="compositionally biased region" description="Basic and acidic residues" evidence="1">
    <location>
        <begin position="1"/>
        <end position="17"/>
    </location>
</feature>
<dbReference type="AlphaFoldDB" id="A0A6G1F2J3"/>
<reference evidence="2 3" key="1">
    <citation type="submission" date="2019-11" db="EMBL/GenBank/DDBJ databases">
        <title>Whole genome sequence of Oryza granulata.</title>
        <authorList>
            <person name="Li W."/>
        </authorList>
    </citation>
    <scope>NUCLEOTIDE SEQUENCE [LARGE SCALE GENOMIC DNA]</scope>
    <source>
        <strain evidence="3">cv. Menghai</strain>
        <tissue evidence="2">Leaf</tissue>
    </source>
</reference>
<evidence type="ECO:0000313" key="3">
    <source>
        <dbReference type="Proteomes" id="UP000479710"/>
    </source>
</evidence>
<accession>A0A6G1F2J3</accession>
<name>A0A6G1F2J3_9ORYZ</name>
<proteinExistence type="predicted"/>
<gene>
    <name evidence="2" type="ORF">E2562_002476</name>
</gene>
<protein>
    <submittedName>
        <fullName evidence="2">Uncharacterized protein</fullName>
    </submittedName>
</protein>
<organism evidence="2 3">
    <name type="scientific">Oryza meyeriana var. granulata</name>
    <dbReference type="NCBI Taxonomy" id="110450"/>
    <lineage>
        <taxon>Eukaryota</taxon>
        <taxon>Viridiplantae</taxon>
        <taxon>Streptophyta</taxon>
        <taxon>Embryophyta</taxon>
        <taxon>Tracheophyta</taxon>
        <taxon>Spermatophyta</taxon>
        <taxon>Magnoliopsida</taxon>
        <taxon>Liliopsida</taxon>
        <taxon>Poales</taxon>
        <taxon>Poaceae</taxon>
        <taxon>BOP clade</taxon>
        <taxon>Oryzoideae</taxon>
        <taxon>Oryzeae</taxon>
        <taxon>Oryzinae</taxon>
        <taxon>Oryza</taxon>
        <taxon>Oryza meyeriana</taxon>
    </lineage>
</organism>
<dbReference type="Proteomes" id="UP000479710">
    <property type="component" value="Unassembled WGS sequence"/>
</dbReference>
<feature type="compositionally biased region" description="Polar residues" evidence="1">
    <location>
        <begin position="60"/>
        <end position="71"/>
    </location>
</feature>
<comment type="caution">
    <text evidence="2">The sequence shown here is derived from an EMBL/GenBank/DDBJ whole genome shotgun (WGS) entry which is preliminary data.</text>
</comment>